<proteinExistence type="inferred from homology"/>
<accession>A0ABS4KD07</accession>
<feature type="transmembrane region" description="Helical" evidence="13">
    <location>
        <begin position="170"/>
        <end position="191"/>
    </location>
</feature>
<evidence type="ECO:0000313" key="15">
    <source>
        <dbReference type="Proteomes" id="UP001519306"/>
    </source>
</evidence>
<keyword evidence="11 13" id="KW-0472">Membrane</keyword>
<keyword evidence="15" id="KW-1185">Reference proteome</keyword>
<dbReference type="InterPro" id="IPR002528">
    <property type="entry name" value="MATE_fam"/>
</dbReference>
<dbReference type="InterPro" id="IPR048279">
    <property type="entry name" value="MdtK-like"/>
</dbReference>
<feature type="transmembrane region" description="Helical" evidence="13">
    <location>
        <begin position="358"/>
        <end position="379"/>
    </location>
</feature>
<dbReference type="Proteomes" id="UP001519306">
    <property type="component" value="Unassembled WGS sequence"/>
</dbReference>
<evidence type="ECO:0000256" key="6">
    <source>
        <dbReference type="ARBA" id="ARBA00022449"/>
    </source>
</evidence>
<sequence>MTKENKMGTTPIGKLLVEVSLPIMISMFIQALYNVVDSFFVSQLNEQAFTAVSLAFPIQNTMIGIAVGTGVGINALLSRSLGEKNLKQANLAAENGVLLAIIYTVVFFIFGIVGSEAFYRSQTQDPRIIAYGVEYISVVTMFSAGIFMQITMERLLQATGRSMLTMIMQIVGAVTNIIMDPILIFGLLGFPKMGVKGAAIATVMGQILAAILGMIFERKYNTEVHISGIKPHFETIKKIYVVGIPSIILTSLTGVTVYFFNKILSKFSDTALAAYGAYFKMQSFVFMPVFGLVNGMVPILAYNFGAAKPDRAKKAIKYSLIAGVSIMCIGFLIFQIFPNQLLKVFNASDELLEIGSKALRIISVSFLFAGISVVSASVFQALGNGVLSLMITFLRLILVLLPVAYLLSLKGDLSLVWWAYPIAEVVDAFACTFFLKKFAFKEIDSLKVRTN</sequence>
<organism evidence="14 15">
    <name type="scientific">Peptoniphilus stercorisuis</name>
    <dbReference type="NCBI Taxonomy" id="1436965"/>
    <lineage>
        <taxon>Bacteria</taxon>
        <taxon>Bacillati</taxon>
        <taxon>Bacillota</taxon>
        <taxon>Tissierellia</taxon>
        <taxon>Tissierellales</taxon>
        <taxon>Peptoniphilaceae</taxon>
        <taxon>Peptoniphilus</taxon>
    </lineage>
</organism>
<comment type="subcellular location">
    <subcellularLocation>
        <location evidence="2">Cell membrane</location>
        <topology evidence="2">Multi-pass membrane protein</topology>
    </subcellularLocation>
</comment>
<comment type="caution">
    <text evidence="14">The sequence shown here is derived from an EMBL/GenBank/DDBJ whole genome shotgun (WGS) entry which is preliminary data.</text>
</comment>
<keyword evidence="5" id="KW-0813">Transport</keyword>
<evidence type="ECO:0000256" key="2">
    <source>
        <dbReference type="ARBA" id="ARBA00004651"/>
    </source>
</evidence>
<evidence type="ECO:0000256" key="10">
    <source>
        <dbReference type="ARBA" id="ARBA00023065"/>
    </source>
</evidence>
<keyword evidence="8 13" id="KW-0812">Transmembrane</keyword>
<feature type="transmembrane region" description="Helical" evidence="13">
    <location>
        <begin position="12"/>
        <end position="36"/>
    </location>
</feature>
<dbReference type="Pfam" id="PF01554">
    <property type="entry name" value="MatE"/>
    <property type="match status" value="2"/>
</dbReference>
<evidence type="ECO:0000256" key="11">
    <source>
        <dbReference type="ARBA" id="ARBA00023136"/>
    </source>
</evidence>
<dbReference type="EMBL" id="JAGGLJ010000010">
    <property type="protein sequence ID" value="MBP2025658.1"/>
    <property type="molecule type" value="Genomic_DNA"/>
</dbReference>
<feature type="transmembrane region" description="Helical" evidence="13">
    <location>
        <begin position="239"/>
        <end position="261"/>
    </location>
</feature>
<evidence type="ECO:0000256" key="12">
    <source>
        <dbReference type="ARBA" id="ARBA00031636"/>
    </source>
</evidence>
<feature type="transmembrane region" description="Helical" evidence="13">
    <location>
        <begin position="197"/>
        <end position="216"/>
    </location>
</feature>
<dbReference type="RefSeq" id="WP_210060956.1">
    <property type="nucleotide sequence ID" value="NZ_JAGGLJ010000010.1"/>
</dbReference>
<reference evidence="14 15" key="1">
    <citation type="submission" date="2021-03" db="EMBL/GenBank/DDBJ databases">
        <title>Genomic Encyclopedia of Type Strains, Phase IV (KMG-IV): sequencing the most valuable type-strain genomes for metagenomic binning, comparative biology and taxonomic classification.</title>
        <authorList>
            <person name="Goeker M."/>
        </authorList>
    </citation>
    <scope>NUCLEOTIDE SEQUENCE [LARGE SCALE GENOMIC DNA]</scope>
    <source>
        <strain evidence="14 15">DSM 27563</strain>
    </source>
</reference>
<feature type="transmembrane region" description="Helical" evidence="13">
    <location>
        <begin position="128"/>
        <end position="150"/>
    </location>
</feature>
<keyword evidence="10" id="KW-0406">Ion transport</keyword>
<keyword evidence="7" id="KW-1003">Cell membrane</keyword>
<feature type="transmembrane region" description="Helical" evidence="13">
    <location>
        <begin position="97"/>
        <end position="116"/>
    </location>
</feature>
<dbReference type="PANTHER" id="PTHR43298:SF2">
    <property type="entry name" value="FMN_FAD EXPORTER YEEO-RELATED"/>
    <property type="match status" value="1"/>
</dbReference>
<feature type="transmembrane region" description="Helical" evidence="13">
    <location>
        <begin position="56"/>
        <end position="77"/>
    </location>
</feature>
<evidence type="ECO:0000256" key="3">
    <source>
        <dbReference type="ARBA" id="ARBA00010199"/>
    </source>
</evidence>
<feature type="transmembrane region" description="Helical" evidence="13">
    <location>
        <begin position="316"/>
        <end position="338"/>
    </location>
</feature>
<evidence type="ECO:0000256" key="4">
    <source>
        <dbReference type="ARBA" id="ARBA00020268"/>
    </source>
</evidence>
<comment type="function">
    <text evidence="1">Multidrug efflux pump.</text>
</comment>
<name>A0ABS4KD07_9FIRM</name>
<feature type="transmembrane region" description="Helical" evidence="13">
    <location>
        <begin position="415"/>
        <end position="435"/>
    </location>
</feature>
<evidence type="ECO:0000256" key="9">
    <source>
        <dbReference type="ARBA" id="ARBA00022989"/>
    </source>
</evidence>
<dbReference type="PIRSF" id="PIRSF006603">
    <property type="entry name" value="DinF"/>
    <property type="match status" value="1"/>
</dbReference>
<dbReference type="NCBIfam" id="TIGR00797">
    <property type="entry name" value="matE"/>
    <property type="match status" value="1"/>
</dbReference>
<keyword evidence="6" id="KW-0050">Antiport</keyword>
<evidence type="ECO:0000256" key="8">
    <source>
        <dbReference type="ARBA" id="ARBA00022692"/>
    </source>
</evidence>
<protein>
    <recommendedName>
        <fullName evidence="4">Probable multidrug resistance protein NorM</fullName>
    </recommendedName>
    <alternativeName>
        <fullName evidence="12">Multidrug-efflux transporter</fullName>
    </alternativeName>
</protein>
<evidence type="ECO:0000256" key="1">
    <source>
        <dbReference type="ARBA" id="ARBA00003408"/>
    </source>
</evidence>
<evidence type="ECO:0000256" key="13">
    <source>
        <dbReference type="SAM" id="Phobius"/>
    </source>
</evidence>
<dbReference type="InterPro" id="IPR050222">
    <property type="entry name" value="MATE_MdtK"/>
</dbReference>
<gene>
    <name evidence="14" type="ORF">J2Z71_001201</name>
</gene>
<comment type="similarity">
    <text evidence="3">Belongs to the multi antimicrobial extrusion (MATE) (TC 2.A.66.1) family.</text>
</comment>
<feature type="transmembrane region" description="Helical" evidence="13">
    <location>
        <begin position="386"/>
        <end position="409"/>
    </location>
</feature>
<evidence type="ECO:0000256" key="7">
    <source>
        <dbReference type="ARBA" id="ARBA00022475"/>
    </source>
</evidence>
<feature type="transmembrane region" description="Helical" evidence="13">
    <location>
        <begin position="281"/>
        <end position="304"/>
    </location>
</feature>
<dbReference type="CDD" id="cd13144">
    <property type="entry name" value="MATE_like_4"/>
    <property type="match status" value="1"/>
</dbReference>
<evidence type="ECO:0000256" key="5">
    <source>
        <dbReference type="ARBA" id="ARBA00022448"/>
    </source>
</evidence>
<dbReference type="PANTHER" id="PTHR43298">
    <property type="entry name" value="MULTIDRUG RESISTANCE PROTEIN NORM-RELATED"/>
    <property type="match status" value="1"/>
</dbReference>
<evidence type="ECO:0000313" key="14">
    <source>
        <dbReference type="EMBL" id="MBP2025658.1"/>
    </source>
</evidence>
<keyword evidence="9 13" id="KW-1133">Transmembrane helix</keyword>